<keyword evidence="12" id="KW-1185">Reference proteome</keyword>
<dbReference type="PANTHER" id="PTHR42829">
    <property type="entry name" value="NADH-UBIQUINONE OXIDOREDUCTASE CHAIN 5"/>
    <property type="match status" value="1"/>
</dbReference>
<evidence type="ECO:0000256" key="8">
    <source>
        <dbReference type="ARBA" id="ARBA00049551"/>
    </source>
</evidence>
<comment type="function">
    <text evidence="1">Core subunit of the mitochondrial membrane respiratory chain NADH dehydrogenase (Complex I) that is believed to belong to the minimal assembly required for catalysis. Complex I functions in the transfer of electrons from NADH to the respiratory chain. The immediate electron acceptor for the enzyme is believed to be ubiquinone.</text>
</comment>
<feature type="transmembrane region" description="Helical" evidence="9">
    <location>
        <begin position="69"/>
        <end position="87"/>
    </location>
</feature>
<evidence type="ECO:0000256" key="9">
    <source>
        <dbReference type="SAM" id="Phobius"/>
    </source>
</evidence>
<dbReference type="GO" id="GO:0016020">
    <property type="term" value="C:membrane"/>
    <property type="evidence" value="ECO:0007669"/>
    <property type="project" value="UniProtKB-SubCell"/>
</dbReference>
<dbReference type="GO" id="GO:0015990">
    <property type="term" value="P:electron transport coupled proton transport"/>
    <property type="evidence" value="ECO:0007669"/>
    <property type="project" value="TreeGrafter"/>
</dbReference>
<protein>
    <recommendedName>
        <fullName evidence="3">NADH:ubiquinone reductase (H(+)-translocating)</fullName>
        <ecNumber evidence="3">7.1.1.2</ecNumber>
    </recommendedName>
    <alternativeName>
        <fullName evidence="7">NADH dehydrogenase subunit 5</fullName>
    </alternativeName>
</protein>
<evidence type="ECO:0000256" key="5">
    <source>
        <dbReference type="ARBA" id="ARBA00022989"/>
    </source>
</evidence>
<evidence type="ECO:0000256" key="6">
    <source>
        <dbReference type="ARBA" id="ARBA00023136"/>
    </source>
</evidence>
<dbReference type="GO" id="GO:0008137">
    <property type="term" value="F:NADH dehydrogenase (ubiquinone) activity"/>
    <property type="evidence" value="ECO:0007669"/>
    <property type="project" value="UniProtKB-EC"/>
</dbReference>
<organism evidence="11 12">
    <name type="scientific">Rhynocoris fuscipes</name>
    <dbReference type="NCBI Taxonomy" id="488301"/>
    <lineage>
        <taxon>Eukaryota</taxon>
        <taxon>Metazoa</taxon>
        <taxon>Ecdysozoa</taxon>
        <taxon>Arthropoda</taxon>
        <taxon>Hexapoda</taxon>
        <taxon>Insecta</taxon>
        <taxon>Pterygota</taxon>
        <taxon>Neoptera</taxon>
        <taxon>Paraneoptera</taxon>
        <taxon>Hemiptera</taxon>
        <taxon>Heteroptera</taxon>
        <taxon>Panheteroptera</taxon>
        <taxon>Cimicomorpha</taxon>
        <taxon>Reduviidae</taxon>
        <taxon>Harpactorinae</taxon>
        <taxon>Harpactorini</taxon>
        <taxon>Rhynocoris</taxon>
    </lineage>
</organism>
<comment type="caution">
    <text evidence="11">The sequence shown here is derived from an EMBL/GenBank/DDBJ whole genome shotgun (WGS) entry which is preliminary data.</text>
</comment>
<dbReference type="Proteomes" id="UP001461498">
    <property type="component" value="Unassembled WGS sequence"/>
</dbReference>
<feature type="transmembrane region" description="Helical" evidence="9">
    <location>
        <begin position="94"/>
        <end position="114"/>
    </location>
</feature>
<dbReference type="InterPro" id="IPR003945">
    <property type="entry name" value="NU5C-like"/>
</dbReference>
<dbReference type="EMBL" id="JAPXFL010000001">
    <property type="protein sequence ID" value="KAK9511996.1"/>
    <property type="molecule type" value="Genomic_DNA"/>
</dbReference>
<evidence type="ECO:0000256" key="4">
    <source>
        <dbReference type="ARBA" id="ARBA00022692"/>
    </source>
</evidence>
<dbReference type="GO" id="GO:0003954">
    <property type="term" value="F:NADH dehydrogenase activity"/>
    <property type="evidence" value="ECO:0007669"/>
    <property type="project" value="TreeGrafter"/>
</dbReference>
<evidence type="ECO:0000256" key="2">
    <source>
        <dbReference type="ARBA" id="ARBA00004141"/>
    </source>
</evidence>
<feature type="transmembrane region" description="Helical" evidence="9">
    <location>
        <begin position="16"/>
        <end position="35"/>
    </location>
</feature>
<dbReference type="GO" id="GO:0042773">
    <property type="term" value="P:ATP synthesis coupled electron transport"/>
    <property type="evidence" value="ECO:0007669"/>
    <property type="project" value="InterPro"/>
</dbReference>
<dbReference type="Pfam" id="PF00361">
    <property type="entry name" value="Proton_antipo_M"/>
    <property type="match status" value="1"/>
</dbReference>
<evidence type="ECO:0000256" key="1">
    <source>
        <dbReference type="ARBA" id="ARBA00003257"/>
    </source>
</evidence>
<evidence type="ECO:0000259" key="10">
    <source>
        <dbReference type="Pfam" id="PF00361"/>
    </source>
</evidence>
<feature type="domain" description="NADH:quinone oxidoreductase/Mrp antiporter transmembrane" evidence="10">
    <location>
        <begin position="21"/>
        <end position="93"/>
    </location>
</feature>
<evidence type="ECO:0000256" key="7">
    <source>
        <dbReference type="ARBA" id="ARBA00031027"/>
    </source>
</evidence>
<comment type="subcellular location">
    <subcellularLocation>
        <location evidence="2">Membrane</location>
        <topology evidence="2">Multi-pass membrane protein</topology>
    </subcellularLocation>
</comment>
<evidence type="ECO:0000256" key="3">
    <source>
        <dbReference type="ARBA" id="ARBA00012944"/>
    </source>
</evidence>
<proteinExistence type="predicted"/>
<dbReference type="EC" id="7.1.1.2" evidence="3"/>
<sequence>MAAPTPVSALVHSSTLVTAGLSVITIFIAGLHANFEYDLKKIIALSTLSQLGLISILFIGYPILAFFHLLTHAFFKALLFLCAGLMIHCNKNTLVLCSIHTTDSSFIIFCYIHFVTSYKYNLCYNKNYNYHYDVWFYNSFRVLAKMYCSKFV</sequence>
<gene>
    <name evidence="11" type="ORF">O3M35_000543</name>
</gene>
<comment type="catalytic activity">
    <reaction evidence="8">
        <text>a ubiquinone + NADH + 5 H(+)(in) = a ubiquinol + NAD(+) + 4 H(+)(out)</text>
        <dbReference type="Rhea" id="RHEA:29091"/>
        <dbReference type="Rhea" id="RHEA-COMP:9565"/>
        <dbReference type="Rhea" id="RHEA-COMP:9566"/>
        <dbReference type="ChEBI" id="CHEBI:15378"/>
        <dbReference type="ChEBI" id="CHEBI:16389"/>
        <dbReference type="ChEBI" id="CHEBI:17976"/>
        <dbReference type="ChEBI" id="CHEBI:57540"/>
        <dbReference type="ChEBI" id="CHEBI:57945"/>
        <dbReference type="EC" id="7.1.1.2"/>
    </reaction>
</comment>
<accession>A0AAW1DMM1</accession>
<keyword evidence="6 9" id="KW-0472">Membrane</keyword>
<keyword evidence="4 9" id="KW-0812">Transmembrane</keyword>
<keyword evidence="5 9" id="KW-1133">Transmembrane helix</keyword>
<evidence type="ECO:0000313" key="11">
    <source>
        <dbReference type="EMBL" id="KAK9511996.1"/>
    </source>
</evidence>
<name>A0AAW1DMM1_9HEMI</name>
<dbReference type="AlphaFoldDB" id="A0AAW1DMM1"/>
<dbReference type="PANTHER" id="PTHR42829:SF2">
    <property type="entry name" value="NADH-UBIQUINONE OXIDOREDUCTASE CHAIN 5"/>
    <property type="match status" value="1"/>
</dbReference>
<reference evidence="11 12" key="1">
    <citation type="submission" date="2022-12" db="EMBL/GenBank/DDBJ databases">
        <title>Chromosome-level genome assembly of true bugs.</title>
        <authorList>
            <person name="Ma L."/>
            <person name="Li H."/>
        </authorList>
    </citation>
    <scope>NUCLEOTIDE SEQUENCE [LARGE SCALE GENOMIC DNA]</scope>
    <source>
        <strain evidence="11">Lab_2022b</strain>
    </source>
</reference>
<feature type="transmembrane region" description="Helical" evidence="9">
    <location>
        <begin position="42"/>
        <end position="63"/>
    </location>
</feature>
<evidence type="ECO:0000313" key="12">
    <source>
        <dbReference type="Proteomes" id="UP001461498"/>
    </source>
</evidence>
<dbReference type="InterPro" id="IPR001750">
    <property type="entry name" value="ND/Mrp_TM"/>
</dbReference>